<accession>A0ABZ0T1M6</accession>
<dbReference type="SUPFAM" id="SSF55957">
    <property type="entry name" value="Phosphoglucomutase, C-terminal domain"/>
    <property type="match status" value="1"/>
</dbReference>
<evidence type="ECO:0000313" key="2">
    <source>
        <dbReference type="Proteomes" id="UP001326636"/>
    </source>
</evidence>
<evidence type="ECO:0000313" key="1">
    <source>
        <dbReference type="EMBL" id="WPS54514.1"/>
    </source>
</evidence>
<sequence length="100" mass="11203">MVDGSFIEGMVCKEASRRIQHVKEIGKHLFVFGFEESYGYLVKLCIRYKDTNGVVSKIRHPTSKVLKSILEDGYGIIVRSSGTEAKIKSISVQNLIAKLL</sequence>
<gene>
    <name evidence="1" type="ORF">SM121_03265</name>
</gene>
<protein>
    <submittedName>
        <fullName evidence="1">Phosphoglucomutase</fullName>
    </submittedName>
</protein>
<reference evidence="1 2" key="1">
    <citation type="submission" date="2023-11" db="EMBL/GenBank/DDBJ databases">
        <title>Description of Streptococcus dentalis sp. nov., Streptococcus gingivalis sp. nov., Streptococcus lingualis sp. nov. isolated from human oral cavity.</title>
        <authorList>
            <person name="Choi Y.S."/>
            <person name="Goo B.J."/>
            <person name="Bae J.W."/>
        </authorList>
    </citation>
    <scope>NUCLEOTIDE SEQUENCE [LARGE SCALE GENOMIC DNA]</scope>
    <source>
        <strain evidence="1 2">S1</strain>
    </source>
</reference>
<dbReference type="Proteomes" id="UP001326636">
    <property type="component" value="Chromosome"/>
</dbReference>
<name>A0ABZ0T1M6_9STRE</name>
<keyword evidence="2" id="KW-1185">Reference proteome</keyword>
<dbReference type="InterPro" id="IPR036900">
    <property type="entry name" value="A-D-PHexomutase_C_sf"/>
</dbReference>
<organism evidence="1 2">
    <name type="scientific">Streptococcus dentalis</name>
    <dbReference type="NCBI Taxonomy" id="3098075"/>
    <lineage>
        <taxon>Bacteria</taxon>
        <taxon>Bacillati</taxon>
        <taxon>Bacillota</taxon>
        <taxon>Bacilli</taxon>
        <taxon>Lactobacillales</taxon>
        <taxon>Streptococcaceae</taxon>
        <taxon>Streptococcus</taxon>
    </lineage>
</organism>
<proteinExistence type="predicted"/>
<dbReference type="EMBL" id="CP139418">
    <property type="protein sequence ID" value="WPS54514.1"/>
    <property type="molecule type" value="Genomic_DNA"/>
</dbReference>
<dbReference type="RefSeq" id="WP_320911139.1">
    <property type="nucleotide sequence ID" value="NZ_CP139418.1"/>
</dbReference>